<accession>A0A429XW82</accession>
<feature type="coiled-coil region" evidence="1">
    <location>
        <begin position="123"/>
        <end position="174"/>
    </location>
</feature>
<evidence type="ECO:0000313" key="3">
    <source>
        <dbReference type="Proteomes" id="UP000279470"/>
    </source>
</evidence>
<evidence type="ECO:0000313" key="2">
    <source>
        <dbReference type="EMBL" id="RST72634.1"/>
    </source>
</evidence>
<proteinExistence type="predicted"/>
<dbReference type="AlphaFoldDB" id="A0A429XW82"/>
<feature type="coiled-coil region" evidence="1">
    <location>
        <begin position="623"/>
        <end position="668"/>
    </location>
</feature>
<evidence type="ECO:0000256" key="1">
    <source>
        <dbReference type="SAM" id="Coils"/>
    </source>
</evidence>
<dbReference type="RefSeq" id="WP_126044122.1">
    <property type="nucleotide sequence ID" value="NZ_RXFM01000001.1"/>
</dbReference>
<gene>
    <name evidence="2" type="ORF">EIC27_00030</name>
</gene>
<reference evidence="3" key="1">
    <citation type="submission" date="2018-11" db="EMBL/GenBank/DDBJ databases">
        <title>Phylogenetic, genomic, and biogeographic characterization of a novel and ubiquitous marine invertebrate-associated Rickettsiales parasite, Candidatus Marinoinvertebrata rohwerii, gen. nov., sp. nov.</title>
        <authorList>
            <person name="Klinges J.G."/>
            <person name="Rosales S.M."/>
            <person name="Mcminds R."/>
            <person name="Shaver E.C."/>
            <person name="Shantz A."/>
            <person name="Peters E.C."/>
            <person name="Burkepile D.E."/>
            <person name="Silliman B.R."/>
            <person name="Vega Thurber R.L."/>
        </authorList>
    </citation>
    <scope>NUCLEOTIDE SEQUENCE [LARGE SCALE GENOMIC DNA]</scope>
    <source>
        <strain evidence="3">a_cerv_44</strain>
    </source>
</reference>
<comment type="caution">
    <text evidence="2">The sequence shown here is derived from an EMBL/GenBank/DDBJ whole genome shotgun (WGS) entry which is preliminary data.</text>
</comment>
<name>A0A429XW82_9RICK</name>
<keyword evidence="3" id="KW-1185">Reference proteome</keyword>
<dbReference type="EMBL" id="RXFM01000001">
    <property type="protein sequence ID" value="RST72634.1"/>
    <property type="molecule type" value="Genomic_DNA"/>
</dbReference>
<keyword evidence="1" id="KW-0175">Coiled coil</keyword>
<dbReference type="Proteomes" id="UP000279470">
    <property type="component" value="Unassembled WGS sequence"/>
</dbReference>
<protein>
    <submittedName>
        <fullName evidence="2">Uncharacterized protein</fullName>
    </submittedName>
</protein>
<sequence length="852" mass="97015">MGKSEKQEAISELHGLFPELMREYDQMQVSIDQRIESALIPNNLKLQEVKRNVLDDRESDFPGFMQIQAYESLESAEQKIRDDVDKAVGKVRGIGRIIERDCERNLNKGLREIENSPQTSNFNKSLREAIEKTQSKIDELEKAYSHRGGENGTMQEVKAELRKQEIILQKLMSISPEKQFDKSVEKLYLKMDKNWEKMRADVRSSKAKYFLDIENAREEEKKREKASIRREIYSSFPDVKKLNNGMEGFFKKSRSAVRSENQSRVESFDISKIQFPEIGYDDTPRTVRDKIDGYINGAEEILERSRRIAERDCEKIWRKDALNAADKLWNKMNGDERIQTAIDSTREKISELEKDKVSNKAALRRQYNILEELQEMSKEQQFDRASSKLYNEMSENWEELRSGVRSSVAAVVSEKAKLRQEEVSKVTGNPFMVAIYGFGTAASIASFNPVLTPFAGPAAKAAFITHTAVSFGTDLQARAGLNHKLNTELAKRAKELDSFKDHAPNRGDQQNTEQEIMEIASVRTLFPDLADTYDAMQQNLENAVELGIEKNREKFEDIDEIIKFPEIWHNATSKDIENKLRDYLNAVENQLNNKTSEALETCKNEWDKELVKFNHSAQKSEFDNQLKAAIKTTQERIEALEEAYNNGNKDMEAALKEQQNVLKGLESMEVQKQIDDISKDYYQKVLRDWDLLQSSIRSSVMGVITEKARLYEAKAANRQDDPYMVALGYASMVATGAGFALGYSDLDLGTKIYEAGSVVDTIYTGGSITPLISSDEVDRSIAEKTRVAGQEVESLGNSLKKQDNNQSKETTFVERVKGPLTDKPGQVTNLVNKVTPRENFHVPTGKTNAAER</sequence>
<organism evidence="2 3">
    <name type="scientific">Candidatus Aquarickettsia rohweri</name>
    <dbReference type="NCBI Taxonomy" id="2602574"/>
    <lineage>
        <taxon>Bacteria</taxon>
        <taxon>Pseudomonadati</taxon>
        <taxon>Pseudomonadota</taxon>
        <taxon>Alphaproteobacteria</taxon>
        <taxon>Rickettsiales</taxon>
        <taxon>Candidatus Midichloriaceae</taxon>
        <taxon>Candidatus Aquarickettsia</taxon>
    </lineage>
</organism>
<feature type="coiled-coil region" evidence="1">
    <location>
        <begin position="335"/>
        <end position="380"/>
    </location>
</feature>